<feature type="transmembrane region" description="Helical" evidence="9">
    <location>
        <begin position="122"/>
        <end position="147"/>
    </location>
</feature>
<evidence type="ECO:0000256" key="5">
    <source>
        <dbReference type="ARBA" id="ARBA00022692"/>
    </source>
</evidence>
<dbReference type="OrthoDB" id="1099at2759"/>
<feature type="transmembrane region" description="Helical" evidence="9">
    <location>
        <begin position="168"/>
        <end position="192"/>
    </location>
</feature>
<dbReference type="PANTHER" id="PTHR31686">
    <property type="match status" value="1"/>
</dbReference>
<dbReference type="GO" id="GO:0005886">
    <property type="term" value="C:plasma membrane"/>
    <property type="evidence" value="ECO:0007669"/>
    <property type="project" value="UniProtKB-SubCell"/>
</dbReference>
<feature type="transmembrane region" description="Helical" evidence="9">
    <location>
        <begin position="410"/>
        <end position="431"/>
    </location>
</feature>
<feature type="transmembrane region" description="Helical" evidence="9">
    <location>
        <begin position="302"/>
        <end position="322"/>
    </location>
</feature>
<proteinExistence type="inferred from homology"/>
<keyword evidence="11" id="KW-1185">Reference proteome</keyword>
<evidence type="ECO:0000256" key="6">
    <source>
        <dbReference type="ARBA" id="ARBA00022989"/>
    </source>
</evidence>
<feature type="region of interest" description="Disordered" evidence="8">
    <location>
        <begin position="1"/>
        <end position="28"/>
    </location>
</feature>
<keyword evidence="4" id="KW-1003">Cell membrane</keyword>
<name>A0A1L9VAD0_ASPGL</name>
<dbReference type="PANTHER" id="PTHR31686:SF1">
    <property type="entry name" value="SULFITE EFFLUX PUMP SSU1"/>
    <property type="match status" value="1"/>
</dbReference>
<dbReference type="VEuPathDB" id="FungiDB:ASPGLDRAFT_798288"/>
<dbReference type="InterPro" id="IPR051629">
    <property type="entry name" value="Sulfite_efflux_TDT"/>
</dbReference>
<feature type="transmembrane region" description="Helical" evidence="9">
    <location>
        <begin position="98"/>
        <end position="116"/>
    </location>
</feature>
<keyword evidence="3" id="KW-0813">Transport</keyword>
<dbReference type="AlphaFoldDB" id="A0A1L9VAD0"/>
<reference evidence="11" key="1">
    <citation type="journal article" date="2017" name="Genome Biol.">
        <title>Comparative genomics reveals high biological diversity and specific adaptations in the industrially and medically important fungal genus Aspergillus.</title>
        <authorList>
            <person name="de Vries R.P."/>
            <person name="Riley R."/>
            <person name="Wiebenga A."/>
            <person name="Aguilar-Osorio G."/>
            <person name="Amillis S."/>
            <person name="Uchima C.A."/>
            <person name="Anderluh G."/>
            <person name="Asadollahi M."/>
            <person name="Askin M."/>
            <person name="Barry K."/>
            <person name="Battaglia E."/>
            <person name="Bayram O."/>
            <person name="Benocci T."/>
            <person name="Braus-Stromeyer S.A."/>
            <person name="Caldana C."/>
            <person name="Canovas D."/>
            <person name="Cerqueira G.C."/>
            <person name="Chen F."/>
            <person name="Chen W."/>
            <person name="Choi C."/>
            <person name="Clum A."/>
            <person name="Dos Santos R.A."/>
            <person name="Damasio A.R."/>
            <person name="Diallinas G."/>
            <person name="Emri T."/>
            <person name="Fekete E."/>
            <person name="Flipphi M."/>
            <person name="Freyberg S."/>
            <person name="Gallo A."/>
            <person name="Gournas C."/>
            <person name="Habgood R."/>
            <person name="Hainaut M."/>
            <person name="Harispe M.L."/>
            <person name="Henrissat B."/>
            <person name="Hilden K.S."/>
            <person name="Hope R."/>
            <person name="Hossain A."/>
            <person name="Karabika E."/>
            <person name="Karaffa L."/>
            <person name="Karanyi Z."/>
            <person name="Krasevec N."/>
            <person name="Kuo A."/>
            <person name="Kusch H."/>
            <person name="LaButti K."/>
            <person name="Lagendijk E.L."/>
            <person name="Lapidus A."/>
            <person name="Levasseur A."/>
            <person name="Lindquist E."/>
            <person name="Lipzen A."/>
            <person name="Logrieco A.F."/>
            <person name="MacCabe A."/>
            <person name="Maekelae M.R."/>
            <person name="Malavazi I."/>
            <person name="Melin P."/>
            <person name="Meyer V."/>
            <person name="Mielnichuk N."/>
            <person name="Miskei M."/>
            <person name="Molnar A.P."/>
            <person name="Mule G."/>
            <person name="Ngan C.Y."/>
            <person name="Orejas M."/>
            <person name="Orosz E."/>
            <person name="Ouedraogo J.P."/>
            <person name="Overkamp K.M."/>
            <person name="Park H.-S."/>
            <person name="Perrone G."/>
            <person name="Piumi F."/>
            <person name="Punt P.J."/>
            <person name="Ram A.F."/>
            <person name="Ramon A."/>
            <person name="Rauscher S."/>
            <person name="Record E."/>
            <person name="Riano-Pachon D.M."/>
            <person name="Robert V."/>
            <person name="Roehrig J."/>
            <person name="Ruller R."/>
            <person name="Salamov A."/>
            <person name="Salih N.S."/>
            <person name="Samson R.A."/>
            <person name="Sandor E."/>
            <person name="Sanguinetti M."/>
            <person name="Schuetze T."/>
            <person name="Sepcic K."/>
            <person name="Shelest E."/>
            <person name="Sherlock G."/>
            <person name="Sophianopoulou V."/>
            <person name="Squina F.M."/>
            <person name="Sun H."/>
            <person name="Susca A."/>
            <person name="Todd R.B."/>
            <person name="Tsang A."/>
            <person name="Unkles S.E."/>
            <person name="van de Wiele N."/>
            <person name="van Rossen-Uffink D."/>
            <person name="Oliveira J.V."/>
            <person name="Vesth T.C."/>
            <person name="Visser J."/>
            <person name="Yu J.-H."/>
            <person name="Zhou M."/>
            <person name="Andersen M.R."/>
            <person name="Archer D.B."/>
            <person name="Baker S.E."/>
            <person name="Benoit I."/>
            <person name="Brakhage A.A."/>
            <person name="Braus G.H."/>
            <person name="Fischer R."/>
            <person name="Frisvad J.C."/>
            <person name="Goldman G.H."/>
            <person name="Houbraken J."/>
            <person name="Oakley B."/>
            <person name="Pocsi I."/>
            <person name="Scazzocchio C."/>
            <person name="Seiboth B."/>
            <person name="vanKuyk P.A."/>
            <person name="Wortman J."/>
            <person name="Dyer P.S."/>
            <person name="Grigoriev I.V."/>
        </authorList>
    </citation>
    <scope>NUCLEOTIDE SEQUENCE [LARGE SCALE GENOMIC DNA]</scope>
    <source>
        <strain evidence="11">CBS 516.65</strain>
    </source>
</reference>
<dbReference type="InterPro" id="IPR004695">
    <property type="entry name" value="SLAC1/Mae1/Ssu1/TehA"/>
</dbReference>
<dbReference type="InterPro" id="IPR038665">
    <property type="entry name" value="Voltage-dep_anion_channel_sf"/>
</dbReference>
<evidence type="ECO:0000256" key="3">
    <source>
        <dbReference type="ARBA" id="ARBA00022448"/>
    </source>
</evidence>
<comment type="subcellular location">
    <subcellularLocation>
        <location evidence="1">Cell membrane</location>
        <topology evidence="1">Multi-pass membrane protein</topology>
    </subcellularLocation>
</comment>
<sequence>MGEDSILPISEDKELKATPSRLTQPPSSLTVNNGNTVTARDVHFAFSNETLRDDYHADNRASWYQPEVTYEARVQSGQFNHRVRDPGWRRMVQNFTPSWFSVIMGTGIVSTLLNVLPYNGYWLRWISIVIFALNVFLFIAGCILSIIRYTMYPKTIRAVIFHPVQAMFLGAFPMGLSTIVNMFCLVCVPAWGTWAAEFALALWSLDAAISVLCALSLPFSLMLSNKDTHLSTMTAVWLMPIVTCVVASGTGGIVAQVLPDPDQAFGVIVASYILWGIGVPLSLMVFVIYFQRLTIHKLPPKETIVSVFLPMGPLGSGAFSALKLGLTAKETFAKSSFLFDKSIIPTVYAMGFMTALVFWAFGLVWLFFASASILRCKKFPFNIGWWGFTFPLGAYALATCQLGMEMDSSFFKVIGTILSLCVVILWILVSVGTLRGTVSGRLLVDPALAEMRDKQERKRLSAYLG</sequence>
<feature type="transmembrane region" description="Helical" evidence="9">
    <location>
        <begin position="198"/>
        <end position="223"/>
    </location>
</feature>
<evidence type="ECO:0000313" key="11">
    <source>
        <dbReference type="Proteomes" id="UP000184300"/>
    </source>
</evidence>
<dbReference type="Pfam" id="PF03595">
    <property type="entry name" value="SLAC1"/>
    <property type="match status" value="1"/>
</dbReference>
<organism evidence="10 11">
    <name type="scientific">Aspergillus glaucus CBS 516.65</name>
    <dbReference type="NCBI Taxonomy" id="1160497"/>
    <lineage>
        <taxon>Eukaryota</taxon>
        <taxon>Fungi</taxon>
        <taxon>Dikarya</taxon>
        <taxon>Ascomycota</taxon>
        <taxon>Pezizomycotina</taxon>
        <taxon>Eurotiomycetes</taxon>
        <taxon>Eurotiomycetidae</taxon>
        <taxon>Eurotiales</taxon>
        <taxon>Aspergillaceae</taxon>
        <taxon>Aspergillus</taxon>
        <taxon>Aspergillus subgen. Aspergillus</taxon>
    </lineage>
</organism>
<feature type="transmembrane region" description="Helical" evidence="9">
    <location>
        <begin position="264"/>
        <end position="290"/>
    </location>
</feature>
<evidence type="ECO:0008006" key="12">
    <source>
        <dbReference type="Google" id="ProtNLM"/>
    </source>
</evidence>
<feature type="transmembrane region" description="Helical" evidence="9">
    <location>
        <begin position="235"/>
        <end position="258"/>
    </location>
</feature>
<dbReference type="Proteomes" id="UP000184300">
    <property type="component" value="Unassembled WGS sequence"/>
</dbReference>
<feature type="transmembrane region" description="Helical" evidence="9">
    <location>
        <begin position="342"/>
        <end position="367"/>
    </location>
</feature>
<dbReference type="CDD" id="cd09318">
    <property type="entry name" value="TDT_SSU1"/>
    <property type="match status" value="1"/>
</dbReference>
<dbReference type="EMBL" id="KV878908">
    <property type="protein sequence ID" value="OJJ80887.1"/>
    <property type="molecule type" value="Genomic_DNA"/>
</dbReference>
<accession>A0A1L9VAD0</accession>
<evidence type="ECO:0000256" key="1">
    <source>
        <dbReference type="ARBA" id="ARBA00004651"/>
    </source>
</evidence>
<evidence type="ECO:0000313" key="10">
    <source>
        <dbReference type="EMBL" id="OJJ80887.1"/>
    </source>
</evidence>
<gene>
    <name evidence="10" type="ORF">ASPGLDRAFT_798288</name>
</gene>
<evidence type="ECO:0000256" key="8">
    <source>
        <dbReference type="SAM" id="MobiDB-lite"/>
    </source>
</evidence>
<evidence type="ECO:0000256" key="9">
    <source>
        <dbReference type="SAM" id="Phobius"/>
    </source>
</evidence>
<comment type="similarity">
    <text evidence="2">Belongs to the tellurite-resistance/dicarboxylate transporter (TDT) family.</text>
</comment>
<keyword evidence="5 9" id="KW-0812">Transmembrane</keyword>
<keyword evidence="7 9" id="KW-0472">Membrane</keyword>
<evidence type="ECO:0000256" key="4">
    <source>
        <dbReference type="ARBA" id="ARBA00022475"/>
    </source>
</evidence>
<keyword evidence="6 9" id="KW-1133">Transmembrane helix</keyword>
<evidence type="ECO:0000256" key="2">
    <source>
        <dbReference type="ARBA" id="ARBA00008566"/>
    </source>
</evidence>
<protein>
    <recommendedName>
        <fullName evidence="12">Sulfite efflux pump SSU1</fullName>
    </recommendedName>
</protein>
<feature type="transmembrane region" description="Helical" evidence="9">
    <location>
        <begin position="379"/>
        <end position="398"/>
    </location>
</feature>
<evidence type="ECO:0000256" key="7">
    <source>
        <dbReference type="ARBA" id="ARBA00023136"/>
    </source>
</evidence>
<dbReference type="GeneID" id="34466296"/>
<dbReference type="Gene3D" id="1.50.10.150">
    <property type="entry name" value="Voltage-dependent anion channel"/>
    <property type="match status" value="1"/>
</dbReference>
<dbReference type="RefSeq" id="XP_022397585.1">
    <property type="nucleotide sequence ID" value="XM_022550036.1"/>
</dbReference>
<dbReference type="FunFam" id="1.50.10.150:FF:000005">
    <property type="entry name" value="Sulfite efflux pump SSU1"/>
    <property type="match status" value="1"/>
</dbReference>
<dbReference type="GO" id="GO:0000319">
    <property type="term" value="F:sulfite transmembrane transporter activity"/>
    <property type="evidence" value="ECO:0007669"/>
    <property type="project" value="TreeGrafter"/>
</dbReference>